<dbReference type="PROSITE" id="PS50977">
    <property type="entry name" value="HTH_TETR_2"/>
    <property type="match status" value="1"/>
</dbReference>
<evidence type="ECO:0000256" key="1">
    <source>
        <dbReference type="ARBA" id="ARBA00023125"/>
    </source>
</evidence>
<protein>
    <submittedName>
        <fullName evidence="4">TetR/AcrR family transcriptional regulator</fullName>
    </submittedName>
</protein>
<reference evidence="4 5" key="1">
    <citation type="submission" date="2018-06" db="EMBL/GenBank/DDBJ databases">
        <title>Streptacidiphilus pinicola sp. nov., isolated from pine grove soil.</title>
        <authorList>
            <person name="Roh S.G."/>
            <person name="Park S."/>
            <person name="Kim M.-K."/>
            <person name="Yun B.-R."/>
            <person name="Park J."/>
            <person name="Kim M.J."/>
            <person name="Kim Y.S."/>
            <person name="Kim S.B."/>
        </authorList>
    </citation>
    <scope>NUCLEOTIDE SEQUENCE [LARGE SCALE GENOMIC DNA]</scope>
    <source>
        <strain evidence="4 5">MMS16-CNU450</strain>
    </source>
</reference>
<feature type="domain" description="HTH tetR-type" evidence="3">
    <location>
        <begin position="6"/>
        <end position="66"/>
    </location>
</feature>
<dbReference type="Gene3D" id="1.10.357.10">
    <property type="entry name" value="Tetracycline Repressor, domain 2"/>
    <property type="match status" value="1"/>
</dbReference>
<sequence>MAWDTARTQQLLLTAAVEEFAEHGPEGARIARIATRAGVNKERIYQYFGNKEQLFAAVLTAEMGKLAASVPLTPQHAEDLADYAGRCYDYHVANPHFTRLLAWEGLQRGAGPGFGSGEPLAAESERLAHYAEKVGAIAAAQRAEALTDELDPGRLMFAVIALVTSWIMLPQLTRLLFAPPNSPQPASDREAIMLLARKMTTRSS</sequence>
<keyword evidence="1 2" id="KW-0238">DNA-binding</keyword>
<organism evidence="4 5">
    <name type="scientific">Streptacidiphilus pinicola</name>
    <dbReference type="NCBI Taxonomy" id="2219663"/>
    <lineage>
        <taxon>Bacteria</taxon>
        <taxon>Bacillati</taxon>
        <taxon>Actinomycetota</taxon>
        <taxon>Actinomycetes</taxon>
        <taxon>Kitasatosporales</taxon>
        <taxon>Streptomycetaceae</taxon>
        <taxon>Streptacidiphilus</taxon>
    </lineage>
</organism>
<dbReference type="AlphaFoldDB" id="A0A2X0IM03"/>
<dbReference type="Proteomes" id="UP000248889">
    <property type="component" value="Unassembled WGS sequence"/>
</dbReference>
<dbReference type="PRINTS" id="PR00455">
    <property type="entry name" value="HTHTETR"/>
</dbReference>
<dbReference type="Pfam" id="PF00440">
    <property type="entry name" value="TetR_N"/>
    <property type="match status" value="1"/>
</dbReference>
<dbReference type="SUPFAM" id="SSF46689">
    <property type="entry name" value="Homeodomain-like"/>
    <property type="match status" value="1"/>
</dbReference>
<accession>A0A2X0IM03</accession>
<gene>
    <name evidence="4" type="ORF">DN069_08215</name>
</gene>
<proteinExistence type="predicted"/>
<dbReference type="Pfam" id="PF17926">
    <property type="entry name" value="TetR_C_21"/>
    <property type="match status" value="1"/>
</dbReference>
<evidence type="ECO:0000313" key="4">
    <source>
        <dbReference type="EMBL" id="RAG86152.1"/>
    </source>
</evidence>
<dbReference type="GO" id="GO:0006355">
    <property type="term" value="P:regulation of DNA-templated transcription"/>
    <property type="evidence" value="ECO:0007669"/>
    <property type="project" value="UniProtKB-ARBA"/>
</dbReference>
<dbReference type="GO" id="GO:0003677">
    <property type="term" value="F:DNA binding"/>
    <property type="evidence" value="ECO:0007669"/>
    <property type="project" value="UniProtKB-UniRule"/>
</dbReference>
<keyword evidence="5" id="KW-1185">Reference proteome</keyword>
<dbReference type="InterPro" id="IPR050109">
    <property type="entry name" value="HTH-type_TetR-like_transc_reg"/>
</dbReference>
<dbReference type="InterPro" id="IPR041467">
    <property type="entry name" value="Sco4008_C"/>
</dbReference>
<evidence type="ECO:0000259" key="3">
    <source>
        <dbReference type="PROSITE" id="PS50977"/>
    </source>
</evidence>
<dbReference type="RefSeq" id="WP_111500189.1">
    <property type="nucleotide sequence ID" value="NZ_QKYN01000032.1"/>
</dbReference>
<dbReference type="InterPro" id="IPR036271">
    <property type="entry name" value="Tet_transcr_reg_TetR-rel_C_sf"/>
</dbReference>
<dbReference type="OrthoDB" id="4726108at2"/>
<dbReference type="EMBL" id="QKYN01000032">
    <property type="protein sequence ID" value="RAG86152.1"/>
    <property type="molecule type" value="Genomic_DNA"/>
</dbReference>
<name>A0A2X0IM03_9ACTN</name>
<dbReference type="PANTHER" id="PTHR30328">
    <property type="entry name" value="TRANSCRIPTIONAL REPRESSOR"/>
    <property type="match status" value="1"/>
</dbReference>
<evidence type="ECO:0000313" key="5">
    <source>
        <dbReference type="Proteomes" id="UP000248889"/>
    </source>
</evidence>
<evidence type="ECO:0000256" key="2">
    <source>
        <dbReference type="PROSITE-ProRule" id="PRU00335"/>
    </source>
</evidence>
<dbReference type="InterPro" id="IPR009057">
    <property type="entry name" value="Homeodomain-like_sf"/>
</dbReference>
<dbReference type="PANTHER" id="PTHR30328:SF54">
    <property type="entry name" value="HTH-TYPE TRANSCRIPTIONAL REPRESSOR SCO4008"/>
    <property type="match status" value="1"/>
</dbReference>
<comment type="caution">
    <text evidence="4">The sequence shown here is derived from an EMBL/GenBank/DDBJ whole genome shotgun (WGS) entry which is preliminary data.</text>
</comment>
<dbReference type="InterPro" id="IPR001647">
    <property type="entry name" value="HTH_TetR"/>
</dbReference>
<dbReference type="SUPFAM" id="SSF48498">
    <property type="entry name" value="Tetracyclin repressor-like, C-terminal domain"/>
    <property type="match status" value="1"/>
</dbReference>
<feature type="DNA-binding region" description="H-T-H motif" evidence="2">
    <location>
        <begin position="29"/>
        <end position="48"/>
    </location>
</feature>